<comment type="subcellular location">
    <subcellularLocation>
        <location evidence="1">Cell membrane</location>
    </subcellularLocation>
</comment>
<keyword evidence="3" id="KW-0812">Transmembrane</keyword>
<evidence type="ECO:0000256" key="1">
    <source>
        <dbReference type="PIRNR" id="PIRNR018571"/>
    </source>
</evidence>
<keyword evidence="1" id="KW-0645">Protease</keyword>
<dbReference type="GO" id="GO:0030435">
    <property type="term" value="P:sporulation resulting in formation of a cellular spore"/>
    <property type="evidence" value="ECO:0007669"/>
    <property type="project" value="UniProtKB-KW"/>
</dbReference>
<evidence type="ECO:0000313" key="5">
    <source>
        <dbReference type="Proteomes" id="UP000647416"/>
    </source>
</evidence>
<keyword evidence="3" id="KW-1133">Transmembrane helix</keyword>
<feature type="transmembrane region" description="Helical" evidence="3">
    <location>
        <begin position="33"/>
        <end position="52"/>
    </location>
</feature>
<name>A0A926ITR6_9FIRM</name>
<keyword evidence="5" id="KW-1185">Reference proteome</keyword>
<keyword evidence="1" id="KW-0749">Sporulation</keyword>
<evidence type="ECO:0000256" key="3">
    <source>
        <dbReference type="SAM" id="Phobius"/>
    </source>
</evidence>
<dbReference type="GO" id="GO:0005886">
    <property type="term" value="C:plasma membrane"/>
    <property type="evidence" value="ECO:0007669"/>
    <property type="project" value="UniProtKB-SubCell"/>
</dbReference>
<dbReference type="AlphaFoldDB" id="A0A926ITR6"/>
<dbReference type="Pfam" id="PF03419">
    <property type="entry name" value="Peptidase_U4"/>
    <property type="match status" value="1"/>
</dbReference>
<dbReference type="RefSeq" id="WP_262431552.1">
    <property type="nucleotide sequence ID" value="NZ_JACRTE010000003.1"/>
</dbReference>
<feature type="transmembrane region" description="Helical" evidence="3">
    <location>
        <begin position="89"/>
        <end position="108"/>
    </location>
</feature>
<feature type="transmembrane region" description="Helical" evidence="3">
    <location>
        <begin position="128"/>
        <end position="151"/>
    </location>
</feature>
<dbReference type="EC" id="3.4.23.-" evidence="1"/>
<dbReference type="NCBIfam" id="TIGR02854">
    <property type="entry name" value="spore_II_GA"/>
    <property type="match status" value="1"/>
</dbReference>
<dbReference type="InterPro" id="IPR005081">
    <property type="entry name" value="SpoIIGA"/>
</dbReference>
<evidence type="ECO:0000256" key="2">
    <source>
        <dbReference type="PIRSR" id="PIRSR018571-1"/>
    </source>
</evidence>
<keyword evidence="1" id="KW-0378">Hydrolase</keyword>
<proteinExistence type="inferred from homology"/>
<comment type="function">
    <text evidence="1">Probable aspartic protease that is responsible for the proteolytic cleavage of the RNA polymerase sigma E factor (SigE/spoIIGB) to yield the active peptide in the mother cell during sporulation. Responds to a signal from the forespore that is triggered by the extracellular signal protein SpoIIR.</text>
</comment>
<keyword evidence="1" id="KW-0064">Aspartyl protease</keyword>
<keyword evidence="1" id="KW-1003">Cell membrane</keyword>
<dbReference type="GO" id="GO:0006508">
    <property type="term" value="P:proteolysis"/>
    <property type="evidence" value="ECO:0007669"/>
    <property type="project" value="UniProtKB-KW"/>
</dbReference>
<protein>
    <recommendedName>
        <fullName evidence="1">Sporulation sigma-E factor-processing peptidase</fullName>
        <ecNumber evidence="1">3.4.23.-</ecNumber>
    </recommendedName>
    <alternativeName>
        <fullName evidence="1">Membrane-associated aspartic protease</fullName>
    </alternativeName>
    <alternativeName>
        <fullName evidence="1">Stage II sporulation protein GA</fullName>
    </alternativeName>
</protein>
<dbReference type="GO" id="GO:0030436">
    <property type="term" value="P:asexual sporulation"/>
    <property type="evidence" value="ECO:0007669"/>
    <property type="project" value="InterPro"/>
</dbReference>
<evidence type="ECO:0000313" key="4">
    <source>
        <dbReference type="EMBL" id="MBC8595978.1"/>
    </source>
</evidence>
<accession>A0A926ITR6</accession>
<feature type="active site" evidence="2">
    <location>
        <position position="178"/>
    </location>
</feature>
<sequence length="305" mass="33986">MTVYIDVLFVINFVVNYVLLLITGKIMRREKSYIRLVSAAIIGALYACFMFFPQIKFLYGCAFKIIASFLLILIAYGAKNAVLTVKTAFVFYLSSFLFGGVTLALFYFTDAGLKYGGALNNGIFYFELPWKILFFSCLVAYIAVKTGFAIYKRDKNLSYRRIRVEICRNSAELNALVDTGNLLIDPITNSPVVVAELESVKKLLPGALIEVFREKKENDLETVSEAVKNTDFERRIRMIPFTSLGAENGIMLGFKPDSITVGKSVVSNVCIGICARPLSNGHSYNALISPEALHIPSANQNSFNF</sequence>
<dbReference type="PIRSF" id="PIRSF018571">
    <property type="entry name" value="SpoIIGA"/>
    <property type="match status" value="1"/>
</dbReference>
<feature type="transmembrane region" description="Helical" evidence="3">
    <location>
        <begin position="58"/>
        <end position="77"/>
    </location>
</feature>
<dbReference type="EMBL" id="JACRTE010000003">
    <property type="protein sequence ID" value="MBC8595978.1"/>
    <property type="molecule type" value="Genomic_DNA"/>
</dbReference>
<gene>
    <name evidence="4" type="primary">spoIIGA</name>
    <name evidence="4" type="ORF">H8706_03725</name>
</gene>
<dbReference type="GO" id="GO:0004190">
    <property type="term" value="F:aspartic-type endopeptidase activity"/>
    <property type="evidence" value="ECO:0007669"/>
    <property type="project" value="UniProtKB-KW"/>
</dbReference>
<organism evidence="4 5">
    <name type="scientific">Qingrenia yutianensis</name>
    <dbReference type="NCBI Taxonomy" id="2763676"/>
    <lineage>
        <taxon>Bacteria</taxon>
        <taxon>Bacillati</taxon>
        <taxon>Bacillota</taxon>
        <taxon>Clostridia</taxon>
        <taxon>Eubacteriales</taxon>
        <taxon>Oscillospiraceae</taxon>
        <taxon>Qingrenia</taxon>
    </lineage>
</organism>
<keyword evidence="1 3" id="KW-0472">Membrane</keyword>
<comment type="caution">
    <text evidence="4">The sequence shown here is derived from an EMBL/GenBank/DDBJ whole genome shotgun (WGS) entry which is preliminary data.</text>
</comment>
<dbReference type="Proteomes" id="UP000647416">
    <property type="component" value="Unassembled WGS sequence"/>
</dbReference>
<comment type="similarity">
    <text evidence="1">Belongs to the peptidase U4 family.</text>
</comment>
<feature type="transmembrane region" description="Helical" evidence="3">
    <location>
        <begin position="6"/>
        <end position="26"/>
    </location>
</feature>
<reference evidence="4" key="1">
    <citation type="submission" date="2020-08" db="EMBL/GenBank/DDBJ databases">
        <title>Genome public.</title>
        <authorList>
            <person name="Liu C."/>
            <person name="Sun Q."/>
        </authorList>
    </citation>
    <scope>NUCLEOTIDE SEQUENCE</scope>
    <source>
        <strain evidence="4">NSJ-50</strain>
    </source>
</reference>